<dbReference type="EMBL" id="PDLM01000007">
    <property type="protein sequence ID" value="RDW72825.1"/>
    <property type="molecule type" value="Genomic_DNA"/>
</dbReference>
<protein>
    <submittedName>
        <fullName evidence="2">Uncharacterized protein</fullName>
    </submittedName>
</protein>
<gene>
    <name evidence="2" type="ORF">BP6252_06732</name>
</gene>
<comment type="caution">
    <text evidence="2">The sequence shown here is derived from an EMBL/GenBank/DDBJ whole genome shotgun (WGS) entry which is preliminary data.</text>
</comment>
<organism evidence="2 3">
    <name type="scientific">Coleophoma cylindrospora</name>
    <dbReference type="NCBI Taxonomy" id="1849047"/>
    <lineage>
        <taxon>Eukaryota</taxon>
        <taxon>Fungi</taxon>
        <taxon>Dikarya</taxon>
        <taxon>Ascomycota</taxon>
        <taxon>Pezizomycotina</taxon>
        <taxon>Leotiomycetes</taxon>
        <taxon>Helotiales</taxon>
        <taxon>Dermateaceae</taxon>
        <taxon>Coleophoma</taxon>
    </lineage>
</organism>
<feature type="transmembrane region" description="Helical" evidence="1">
    <location>
        <begin position="39"/>
        <end position="61"/>
    </location>
</feature>
<keyword evidence="1" id="KW-1133">Transmembrane helix</keyword>
<reference evidence="2 3" key="1">
    <citation type="journal article" date="2018" name="IMA Fungus">
        <title>IMA Genome-F 9: Draft genome sequence of Annulohypoxylon stygium, Aspergillus mulundensis, Berkeleyomyces basicola (syn. Thielaviopsis basicola), Ceratocystis smalleyi, two Cercospora beticola strains, Coleophoma cylindrospora, Fusarium fracticaudum, Phialophora cf. hyalina, and Morchella septimelata.</title>
        <authorList>
            <person name="Wingfield B.D."/>
            <person name="Bills G.F."/>
            <person name="Dong Y."/>
            <person name="Huang W."/>
            <person name="Nel W.J."/>
            <person name="Swalarsk-Parry B.S."/>
            <person name="Vaghefi N."/>
            <person name="Wilken P.M."/>
            <person name="An Z."/>
            <person name="de Beer Z.W."/>
            <person name="De Vos L."/>
            <person name="Chen L."/>
            <person name="Duong T.A."/>
            <person name="Gao Y."/>
            <person name="Hammerbacher A."/>
            <person name="Kikkert J.R."/>
            <person name="Li Y."/>
            <person name="Li H."/>
            <person name="Li K."/>
            <person name="Li Q."/>
            <person name="Liu X."/>
            <person name="Ma X."/>
            <person name="Naidoo K."/>
            <person name="Pethybridge S.J."/>
            <person name="Sun J."/>
            <person name="Steenkamp E.T."/>
            <person name="van der Nest M.A."/>
            <person name="van Wyk S."/>
            <person name="Wingfield M.J."/>
            <person name="Xiong C."/>
            <person name="Yue Q."/>
            <person name="Zhang X."/>
        </authorList>
    </citation>
    <scope>NUCLEOTIDE SEQUENCE [LARGE SCALE GENOMIC DNA]</scope>
    <source>
        <strain evidence="2 3">BP6252</strain>
    </source>
</reference>
<evidence type="ECO:0000256" key="1">
    <source>
        <dbReference type="SAM" id="Phobius"/>
    </source>
</evidence>
<keyword evidence="1" id="KW-0472">Membrane</keyword>
<accession>A0A3D8RFJ8</accession>
<dbReference type="PANTHER" id="PTHR35896">
    <property type="entry name" value="IG-LIKE DOMAIN-CONTAINING PROTEIN"/>
    <property type="match status" value="1"/>
</dbReference>
<evidence type="ECO:0000313" key="2">
    <source>
        <dbReference type="EMBL" id="RDW72825.1"/>
    </source>
</evidence>
<dbReference type="PANTHER" id="PTHR35896:SF3">
    <property type="entry name" value="MAJOR FACILITATOR SUPERFAMILY TRANSPORTER"/>
    <property type="match status" value="1"/>
</dbReference>
<keyword evidence="3" id="KW-1185">Reference proteome</keyword>
<sequence length="210" mass="23507">MSGSPHEEEFDSLLDEKPLVIEVQGGVFNRLKGCASRTAFICCSVSLNIALAVTILFLLWMPERQITLGCGTSIVEAQQQGCTYDQLTLRWLPQTCSRVGLREYLDANSPTGWKYWLDNEGTMPVQNISTYMNGTALYTTEREHLTHCAYQLIRAADGLNKRGAVDTRARDFAHNHHCAMRLLGAAMESSRLDEITTFVHNAFGTCIVER</sequence>
<dbReference type="Proteomes" id="UP000256645">
    <property type="component" value="Unassembled WGS sequence"/>
</dbReference>
<proteinExistence type="predicted"/>
<keyword evidence="1" id="KW-0812">Transmembrane</keyword>
<dbReference type="InterPro" id="IPR053008">
    <property type="entry name" value="Phomopsin_biosynth_assoc"/>
</dbReference>
<name>A0A3D8RFJ8_9HELO</name>
<evidence type="ECO:0000313" key="3">
    <source>
        <dbReference type="Proteomes" id="UP000256645"/>
    </source>
</evidence>
<dbReference type="OrthoDB" id="3501153at2759"/>
<dbReference type="AlphaFoldDB" id="A0A3D8RFJ8"/>